<evidence type="ECO:0000313" key="1">
    <source>
        <dbReference type="EMBL" id="KAK9752565.1"/>
    </source>
</evidence>
<evidence type="ECO:0000313" key="2">
    <source>
        <dbReference type="Proteomes" id="UP001458880"/>
    </source>
</evidence>
<sequence>MNAVWKKLCPGMVQRSTDRGEQTMAHTVVELTQELQRTTETCVQLARKLDLQADNADFNELIWSHNEELTNDDLIQLEAFRQSEENTTMPPKKFTTKGLAEVFNLVDTSLSKLESMDSDTERFENVCRHIHASISTYKAIFIKIRIDGFRYRALRECLPPYSR</sequence>
<comment type="caution">
    <text evidence="1">The sequence shown here is derived from an EMBL/GenBank/DDBJ whole genome shotgun (WGS) entry which is preliminary data.</text>
</comment>
<dbReference type="Proteomes" id="UP001458880">
    <property type="component" value="Unassembled WGS sequence"/>
</dbReference>
<protein>
    <submittedName>
        <fullName evidence="1">Uncharacterized protein</fullName>
    </submittedName>
</protein>
<dbReference type="AlphaFoldDB" id="A0AAW1MZT8"/>
<accession>A0AAW1MZT8</accession>
<keyword evidence="2" id="KW-1185">Reference proteome</keyword>
<name>A0AAW1MZT8_POPJA</name>
<proteinExistence type="predicted"/>
<organism evidence="1 2">
    <name type="scientific">Popillia japonica</name>
    <name type="common">Japanese beetle</name>
    <dbReference type="NCBI Taxonomy" id="7064"/>
    <lineage>
        <taxon>Eukaryota</taxon>
        <taxon>Metazoa</taxon>
        <taxon>Ecdysozoa</taxon>
        <taxon>Arthropoda</taxon>
        <taxon>Hexapoda</taxon>
        <taxon>Insecta</taxon>
        <taxon>Pterygota</taxon>
        <taxon>Neoptera</taxon>
        <taxon>Endopterygota</taxon>
        <taxon>Coleoptera</taxon>
        <taxon>Polyphaga</taxon>
        <taxon>Scarabaeiformia</taxon>
        <taxon>Scarabaeidae</taxon>
        <taxon>Rutelinae</taxon>
        <taxon>Popillia</taxon>
    </lineage>
</organism>
<reference evidence="1 2" key="1">
    <citation type="journal article" date="2024" name="BMC Genomics">
        <title>De novo assembly and annotation of Popillia japonica's genome with initial clues to its potential as an invasive pest.</title>
        <authorList>
            <person name="Cucini C."/>
            <person name="Boschi S."/>
            <person name="Funari R."/>
            <person name="Cardaioli E."/>
            <person name="Iannotti N."/>
            <person name="Marturano G."/>
            <person name="Paoli F."/>
            <person name="Bruttini M."/>
            <person name="Carapelli A."/>
            <person name="Frati F."/>
            <person name="Nardi F."/>
        </authorList>
    </citation>
    <scope>NUCLEOTIDE SEQUENCE [LARGE SCALE GENOMIC DNA]</scope>
    <source>
        <strain evidence="1">DMR45628</strain>
    </source>
</reference>
<dbReference type="EMBL" id="JASPKY010000019">
    <property type="protein sequence ID" value="KAK9752565.1"/>
    <property type="molecule type" value="Genomic_DNA"/>
</dbReference>
<gene>
    <name evidence="1" type="ORF">QE152_g4107</name>
</gene>